<feature type="compositionally biased region" description="Acidic residues" evidence="1">
    <location>
        <begin position="90"/>
        <end position="99"/>
    </location>
</feature>
<feature type="compositionally biased region" description="Acidic residues" evidence="1">
    <location>
        <begin position="67"/>
        <end position="76"/>
    </location>
</feature>
<feature type="transmembrane region" description="Helical" evidence="2">
    <location>
        <begin position="23"/>
        <end position="47"/>
    </location>
</feature>
<reference evidence="3 4" key="1">
    <citation type="submission" date="2017-07" db="EMBL/GenBank/DDBJ databases">
        <title>Draft whole genome sequences of clinical Proprionibacteriaceae strains.</title>
        <authorList>
            <person name="Bernier A.-M."/>
            <person name="Bernard K."/>
            <person name="Domingo M.-C."/>
        </authorList>
    </citation>
    <scope>NUCLEOTIDE SEQUENCE [LARGE SCALE GENOMIC DNA]</scope>
    <source>
        <strain evidence="3 4">NML 130396</strain>
    </source>
</reference>
<keyword evidence="4" id="KW-1185">Reference proteome</keyword>
<sequence length="99" mass="10957">MDRPTPTAGSAAVQRPERRLNTFLVAMAVMWGAYAAMLVILGGGFWWTAFFLAGASGALAKYCGLTDGEDEDEDEGESRKKKRRDRRELEDGEGRDERA</sequence>
<evidence type="ECO:0000313" key="4">
    <source>
        <dbReference type="Proteomes" id="UP000216311"/>
    </source>
</evidence>
<evidence type="ECO:0000256" key="2">
    <source>
        <dbReference type="SAM" id="Phobius"/>
    </source>
</evidence>
<organism evidence="3 4">
    <name type="scientific">Enemella dayhoffiae</name>
    <dbReference type="NCBI Taxonomy" id="2016507"/>
    <lineage>
        <taxon>Bacteria</taxon>
        <taxon>Bacillati</taxon>
        <taxon>Actinomycetota</taxon>
        <taxon>Actinomycetes</taxon>
        <taxon>Propionibacteriales</taxon>
        <taxon>Propionibacteriaceae</taxon>
        <taxon>Enemella</taxon>
    </lineage>
</organism>
<keyword evidence="2" id="KW-1133">Transmembrane helix</keyword>
<keyword evidence="2" id="KW-0812">Transmembrane</keyword>
<gene>
    <name evidence="3" type="ORF">CGZ93_07435</name>
</gene>
<name>A0A255H5U6_9ACTN</name>
<evidence type="ECO:0000313" key="3">
    <source>
        <dbReference type="EMBL" id="OYO22676.1"/>
    </source>
</evidence>
<keyword evidence="2" id="KW-0472">Membrane</keyword>
<comment type="caution">
    <text evidence="3">The sequence shown here is derived from an EMBL/GenBank/DDBJ whole genome shotgun (WGS) entry which is preliminary data.</text>
</comment>
<accession>A0A255H5U6</accession>
<feature type="region of interest" description="Disordered" evidence="1">
    <location>
        <begin position="66"/>
        <end position="99"/>
    </location>
</feature>
<protein>
    <submittedName>
        <fullName evidence="3">Uncharacterized protein</fullName>
    </submittedName>
</protein>
<dbReference type="AlphaFoldDB" id="A0A255H5U6"/>
<dbReference type="Proteomes" id="UP000216311">
    <property type="component" value="Unassembled WGS sequence"/>
</dbReference>
<dbReference type="EMBL" id="NMVQ01000010">
    <property type="protein sequence ID" value="OYO22676.1"/>
    <property type="molecule type" value="Genomic_DNA"/>
</dbReference>
<evidence type="ECO:0000256" key="1">
    <source>
        <dbReference type="SAM" id="MobiDB-lite"/>
    </source>
</evidence>
<proteinExistence type="predicted"/>